<evidence type="ECO:0000313" key="3">
    <source>
        <dbReference type="Proteomes" id="UP000620124"/>
    </source>
</evidence>
<evidence type="ECO:0000256" key="1">
    <source>
        <dbReference type="SAM" id="MobiDB-lite"/>
    </source>
</evidence>
<gene>
    <name evidence="2" type="ORF">MVEN_01943400</name>
</gene>
<protein>
    <submittedName>
        <fullName evidence="2">Uncharacterized protein</fullName>
    </submittedName>
</protein>
<sequence length="245" mass="27747">MPTQPWEPEALKHVRAMAKYLAVHAISAQVLAEDPTRRDQMAKELQASKAPHVRPDLRVDPSDDYETLLRGWDDSLAQEATDFQSHFLRLHYAVIASIYYDYFVLSPAIQKYGTRFSNFYQQKLNLEFMSFMATLPHGQLNKDTPSRPHLNAGAADSPSPPPADRANIDLARVTALLASPEALLGISFYQRDEVLAGVWRVDTITRRTTLIGTSVIFVVLFDDHEERFEMSEEGVKDLLLQSCVR</sequence>
<reference evidence="2" key="1">
    <citation type="submission" date="2020-05" db="EMBL/GenBank/DDBJ databases">
        <title>Mycena genomes resolve the evolution of fungal bioluminescence.</title>
        <authorList>
            <person name="Tsai I.J."/>
        </authorList>
    </citation>
    <scope>NUCLEOTIDE SEQUENCE</scope>
    <source>
        <strain evidence="2">CCC161011</strain>
    </source>
</reference>
<evidence type="ECO:0000313" key="2">
    <source>
        <dbReference type="EMBL" id="KAF7340247.1"/>
    </source>
</evidence>
<dbReference type="EMBL" id="JACAZI010000019">
    <property type="protein sequence ID" value="KAF7340247.1"/>
    <property type="molecule type" value="Genomic_DNA"/>
</dbReference>
<organism evidence="2 3">
    <name type="scientific">Mycena venus</name>
    <dbReference type="NCBI Taxonomy" id="2733690"/>
    <lineage>
        <taxon>Eukaryota</taxon>
        <taxon>Fungi</taxon>
        <taxon>Dikarya</taxon>
        <taxon>Basidiomycota</taxon>
        <taxon>Agaricomycotina</taxon>
        <taxon>Agaricomycetes</taxon>
        <taxon>Agaricomycetidae</taxon>
        <taxon>Agaricales</taxon>
        <taxon>Marasmiineae</taxon>
        <taxon>Mycenaceae</taxon>
        <taxon>Mycena</taxon>
    </lineage>
</organism>
<proteinExistence type="predicted"/>
<dbReference type="Proteomes" id="UP000620124">
    <property type="component" value="Unassembled WGS sequence"/>
</dbReference>
<accession>A0A8H6XFR6</accession>
<dbReference type="AlphaFoldDB" id="A0A8H6XFR6"/>
<dbReference type="OrthoDB" id="3030462at2759"/>
<comment type="caution">
    <text evidence="2">The sequence shown here is derived from an EMBL/GenBank/DDBJ whole genome shotgun (WGS) entry which is preliminary data.</text>
</comment>
<keyword evidence="3" id="KW-1185">Reference proteome</keyword>
<feature type="region of interest" description="Disordered" evidence="1">
    <location>
        <begin position="142"/>
        <end position="163"/>
    </location>
</feature>
<name>A0A8H6XFR6_9AGAR</name>